<dbReference type="InParanoid" id="A0A5C7EVX7"/>
<dbReference type="GO" id="GO:0016887">
    <property type="term" value="F:ATP hydrolysis activity"/>
    <property type="evidence" value="ECO:0007669"/>
    <property type="project" value="InterPro"/>
</dbReference>
<name>A0A5C7EVX7_9PROT</name>
<comment type="similarity">
    <text evidence="1">Belongs to the GSP E family.</text>
</comment>
<evidence type="ECO:0000256" key="1">
    <source>
        <dbReference type="ARBA" id="ARBA00006611"/>
    </source>
</evidence>
<dbReference type="PANTHER" id="PTHR30486:SF16">
    <property type="entry name" value="TWITCHING MOTILITY PROTEIN PILT"/>
    <property type="match status" value="1"/>
</dbReference>
<dbReference type="Proteomes" id="UP000321201">
    <property type="component" value="Unassembled WGS sequence"/>
</dbReference>
<evidence type="ECO:0000313" key="3">
    <source>
        <dbReference type="EMBL" id="TXF11234.1"/>
    </source>
</evidence>
<dbReference type="AlphaFoldDB" id="A0A5C7EVX7"/>
<protein>
    <recommendedName>
        <fullName evidence="2">Bacterial type II secretion system protein E domain-containing protein</fullName>
    </recommendedName>
</protein>
<dbReference type="Gene3D" id="3.40.50.300">
    <property type="entry name" value="P-loop containing nucleotide triphosphate hydrolases"/>
    <property type="match status" value="1"/>
</dbReference>
<proteinExistence type="inferred from homology"/>
<accession>A0A5C7EVX7</accession>
<organism evidence="3 4">
    <name type="scientific">Pelomicrobium methylotrophicum</name>
    <dbReference type="NCBI Taxonomy" id="2602750"/>
    <lineage>
        <taxon>Bacteria</taxon>
        <taxon>Pseudomonadati</taxon>
        <taxon>Pseudomonadota</taxon>
        <taxon>Hydrogenophilia</taxon>
        <taxon>Hydrogenophilia incertae sedis</taxon>
        <taxon>Pelomicrobium</taxon>
    </lineage>
</organism>
<dbReference type="InterPro" id="IPR001482">
    <property type="entry name" value="T2SS/T4SS_dom"/>
</dbReference>
<dbReference type="Pfam" id="PF00437">
    <property type="entry name" value="T2SSE"/>
    <property type="match status" value="1"/>
</dbReference>
<dbReference type="SUPFAM" id="SSF52540">
    <property type="entry name" value="P-loop containing nucleoside triphosphate hydrolases"/>
    <property type="match status" value="1"/>
</dbReference>
<dbReference type="InterPro" id="IPR050921">
    <property type="entry name" value="T4SS_GSP_E_ATPase"/>
</dbReference>
<sequence length="227" mass="24824">MKQFVRSTVNETVCRISRSGPAPGRDRAGAAVMNTILSQRAMGVNVTGFRVAITEPLRQRPDVIAIGEVPDHDTVEAILRTADYGHLVIVTMHTRNVCDFIGRFLGFYAGHEYHQKLALLASSLIGVVLQALMASSDESRYVLATELLVNNPASASYIREGKIHMLRNLIRQGRSDGMHTLNQSLAQLIAERRIALMSAFYVSYDDAELAQLTGKSAHSGRSDEAGA</sequence>
<dbReference type="EMBL" id="VPFL01000015">
    <property type="protein sequence ID" value="TXF11234.1"/>
    <property type="molecule type" value="Genomic_DNA"/>
</dbReference>
<evidence type="ECO:0000259" key="2">
    <source>
        <dbReference type="Pfam" id="PF00437"/>
    </source>
</evidence>
<gene>
    <name evidence="3" type="ORF">FR698_10965</name>
</gene>
<reference evidence="3 4" key="1">
    <citation type="submission" date="2019-08" db="EMBL/GenBank/DDBJ databases">
        <title>Pelomicrobium methylotrophicum gen. nov., sp. nov. a moderately thermophilic, facultatively anaerobic, lithoautotrophic and methylotrophic bacterium isolated from a terrestrial mud volcano.</title>
        <authorList>
            <person name="Slobodkina G.B."/>
            <person name="Merkel A.Y."/>
            <person name="Slobodkin A.I."/>
        </authorList>
    </citation>
    <scope>NUCLEOTIDE SEQUENCE [LARGE SCALE GENOMIC DNA]</scope>
    <source>
        <strain evidence="3 4">SM250</strain>
    </source>
</reference>
<comment type="caution">
    <text evidence="3">The sequence shown here is derived from an EMBL/GenBank/DDBJ whole genome shotgun (WGS) entry which is preliminary data.</text>
</comment>
<keyword evidence="4" id="KW-1185">Reference proteome</keyword>
<dbReference type="PANTHER" id="PTHR30486">
    <property type="entry name" value="TWITCHING MOTILITY PROTEIN PILT"/>
    <property type="match status" value="1"/>
</dbReference>
<dbReference type="OrthoDB" id="5790493at2"/>
<feature type="domain" description="Bacterial type II secretion system protein E" evidence="2">
    <location>
        <begin position="49"/>
        <end position="138"/>
    </location>
</feature>
<dbReference type="InterPro" id="IPR027417">
    <property type="entry name" value="P-loop_NTPase"/>
</dbReference>
<evidence type="ECO:0000313" key="4">
    <source>
        <dbReference type="Proteomes" id="UP000321201"/>
    </source>
</evidence>